<dbReference type="EMBL" id="JBBPDW010000020">
    <property type="protein sequence ID" value="KAK7543444.1"/>
    <property type="molecule type" value="Genomic_DNA"/>
</dbReference>
<reference evidence="2 3" key="1">
    <citation type="submission" date="2024-04" db="EMBL/GenBank/DDBJ databases">
        <title>Phyllosticta paracitricarpa is synonymous to the EU quarantine fungus P. citricarpa based on phylogenomic analyses.</title>
        <authorList>
            <consortium name="Lawrence Berkeley National Laboratory"/>
            <person name="Van Ingen-Buijs V.A."/>
            <person name="Van Westerhoven A.C."/>
            <person name="Haridas S."/>
            <person name="Skiadas P."/>
            <person name="Martin F."/>
            <person name="Groenewald J.Z."/>
            <person name="Crous P.W."/>
            <person name="Seidl M.F."/>
        </authorList>
    </citation>
    <scope>NUCLEOTIDE SEQUENCE [LARGE SCALE GENOMIC DNA]</scope>
    <source>
        <strain evidence="2 3">CBS 122670</strain>
    </source>
</reference>
<accession>A0ABR1M6U6</accession>
<keyword evidence="3" id="KW-1185">Reference proteome</keyword>
<proteinExistence type="predicted"/>
<dbReference type="Proteomes" id="UP001365128">
    <property type="component" value="Unassembled WGS sequence"/>
</dbReference>
<comment type="caution">
    <text evidence="2">The sequence shown here is derived from an EMBL/GenBank/DDBJ whole genome shotgun (WGS) entry which is preliminary data.</text>
</comment>
<evidence type="ECO:0000313" key="2">
    <source>
        <dbReference type="EMBL" id="KAK7543444.1"/>
    </source>
</evidence>
<name>A0ABR1M6U6_9PEZI</name>
<organism evidence="2 3">
    <name type="scientific">Phyllosticta citricarpa</name>
    <dbReference type="NCBI Taxonomy" id="55181"/>
    <lineage>
        <taxon>Eukaryota</taxon>
        <taxon>Fungi</taxon>
        <taxon>Dikarya</taxon>
        <taxon>Ascomycota</taxon>
        <taxon>Pezizomycotina</taxon>
        <taxon>Dothideomycetes</taxon>
        <taxon>Dothideomycetes incertae sedis</taxon>
        <taxon>Botryosphaeriales</taxon>
        <taxon>Phyllostictaceae</taxon>
        <taxon>Phyllosticta</taxon>
    </lineage>
</organism>
<feature type="compositionally biased region" description="Pro residues" evidence="1">
    <location>
        <begin position="81"/>
        <end position="94"/>
    </location>
</feature>
<evidence type="ECO:0000256" key="1">
    <source>
        <dbReference type="SAM" id="MobiDB-lite"/>
    </source>
</evidence>
<protein>
    <submittedName>
        <fullName evidence="2">Uncharacterized protein</fullName>
    </submittedName>
</protein>
<evidence type="ECO:0000313" key="3">
    <source>
        <dbReference type="Proteomes" id="UP001365128"/>
    </source>
</evidence>
<sequence length="260" mass="28220">MKPAPGVSSASTLRSACTACARPARFDRSVRSWMRWKRLCQVEGSGVRIEWWCGRTFGSFSLFLTLALVLPSPLHPRHLPRPGPPTRHSPPFPTPSATHAGNIRPRRRSPARVGAAVTDRAARGVLGTQTRGFGCGGEQGEVEGRGGFALVVAVVRVLVADMFVVSLRDRSVEGGRKGGSGEVEVEMLGEVAHQVSRPATAFQSSHTQRTGLSAPPCAMWIPAVLLMRVATEEHHCDAGKPLQKDGLRHCRTTRTRCEYE</sequence>
<gene>
    <name evidence="2" type="ORF">IWX46DRAFT_146484</name>
</gene>
<feature type="region of interest" description="Disordered" evidence="1">
    <location>
        <begin position="78"/>
        <end position="116"/>
    </location>
</feature>